<dbReference type="InterPro" id="IPR036866">
    <property type="entry name" value="RibonucZ/Hydroxyglut_hydro"/>
</dbReference>
<dbReference type="PANTHER" id="PTHR43694">
    <property type="entry name" value="RIBONUCLEASE J"/>
    <property type="match status" value="1"/>
</dbReference>
<reference evidence="2" key="1">
    <citation type="journal article" date="2014" name="Front. Microbiol.">
        <title>High frequency of phylogenetically diverse reductive dehalogenase-homologous genes in deep subseafloor sedimentary metagenomes.</title>
        <authorList>
            <person name="Kawai M."/>
            <person name="Futagami T."/>
            <person name="Toyoda A."/>
            <person name="Takaki Y."/>
            <person name="Nishi S."/>
            <person name="Hori S."/>
            <person name="Arai W."/>
            <person name="Tsubouchi T."/>
            <person name="Morono Y."/>
            <person name="Uchiyama I."/>
            <person name="Ito T."/>
            <person name="Fujiyama A."/>
            <person name="Inagaki F."/>
            <person name="Takami H."/>
        </authorList>
    </citation>
    <scope>NUCLEOTIDE SEQUENCE</scope>
    <source>
        <strain evidence="2">Expedition CK06-06</strain>
    </source>
</reference>
<accession>X0Y7Y0</accession>
<dbReference type="InterPro" id="IPR001279">
    <property type="entry name" value="Metallo-B-lactamas"/>
</dbReference>
<proteinExistence type="predicted"/>
<dbReference type="CDD" id="cd07714">
    <property type="entry name" value="RNaseJ_MBL-fold"/>
    <property type="match status" value="1"/>
</dbReference>
<sequence length="201" mass="22053">MARQKLRIIPLGGLGEIGKNMMAIEYADDIIIIDAGLMFPKEDMLGVDLVIPDISYLLERRQKLRGIVITHGHEDHIGGLPYILPQLDLPVYATKLTRGLISVKLKEHRYSEKANLRTIQSGVKFSLGNFKIEPFSVCHSIPDAVGLVIHTPIGIVVHSGDFKIDYTPVDGKATELAKLAQLGTQGVMLLLSDSTYAELPG</sequence>
<dbReference type="EMBL" id="BARS01053859">
    <property type="protein sequence ID" value="GAG43407.1"/>
    <property type="molecule type" value="Genomic_DNA"/>
</dbReference>
<protein>
    <recommendedName>
        <fullName evidence="1">Metallo-beta-lactamase domain-containing protein</fullName>
    </recommendedName>
</protein>
<name>X0Y7Y0_9ZZZZ</name>
<feature type="non-terminal residue" evidence="2">
    <location>
        <position position="201"/>
    </location>
</feature>
<dbReference type="SUPFAM" id="SSF56281">
    <property type="entry name" value="Metallo-hydrolase/oxidoreductase"/>
    <property type="match status" value="1"/>
</dbReference>
<gene>
    <name evidence="2" type="ORF">S01H1_79836</name>
</gene>
<feature type="domain" description="Metallo-beta-lactamase" evidence="1">
    <location>
        <begin position="18"/>
        <end position="193"/>
    </location>
</feature>
<dbReference type="AlphaFoldDB" id="X0Y7Y0"/>
<organism evidence="2">
    <name type="scientific">marine sediment metagenome</name>
    <dbReference type="NCBI Taxonomy" id="412755"/>
    <lineage>
        <taxon>unclassified sequences</taxon>
        <taxon>metagenomes</taxon>
        <taxon>ecological metagenomes</taxon>
    </lineage>
</organism>
<dbReference type="Gene3D" id="3.60.15.10">
    <property type="entry name" value="Ribonuclease Z/Hydroxyacylglutathione hydrolase-like"/>
    <property type="match status" value="1"/>
</dbReference>
<evidence type="ECO:0000313" key="2">
    <source>
        <dbReference type="EMBL" id="GAG43407.1"/>
    </source>
</evidence>
<dbReference type="Pfam" id="PF12706">
    <property type="entry name" value="Lactamase_B_2"/>
    <property type="match status" value="1"/>
</dbReference>
<dbReference type="SMART" id="SM00849">
    <property type="entry name" value="Lactamase_B"/>
    <property type="match status" value="1"/>
</dbReference>
<dbReference type="PANTHER" id="PTHR43694:SF1">
    <property type="entry name" value="RIBONUCLEASE J"/>
    <property type="match status" value="1"/>
</dbReference>
<comment type="caution">
    <text evidence="2">The sequence shown here is derived from an EMBL/GenBank/DDBJ whole genome shotgun (WGS) entry which is preliminary data.</text>
</comment>
<evidence type="ECO:0000259" key="1">
    <source>
        <dbReference type="SMART" id="SM00849"/>
    </source>
</evidence>